<protein>
    <submittedName>
        <fullName evidence="1">Uncharacterized protein</fullName>
    </submittedName>
</protein>
<proteinExistence type="predicted"/>
<evidence type="ECO:0000313" key="1">
    <source>
        <dbReference type="EMBL" id="KAH0460692.1"/>
    </source>
</evidence>
<dbReference type="EMBL" id="JAGFBR010000010">
    <property type="protein sequence ID" value="KAH0460692.1"/>
    <property type="molecule type" value="Genomic_DNA"/>
</dbReference>
<dbReference type="Proteomes" id="UP000775213">
    <property type="component" value="Unassembled WGS sequence"/>
</dbReference>
<dbReference type="InterPro" id="IPR051105">
    <property type="entry name" value="WWC/KIBRA_Hippo_Reg"/>
</dbReference>
<reference evidence="1 2" key="1">
    <citation type="journal article" date="2021" name="Hortic Res">
        <title>Chromosome-scale assembly of the Dendrobium chrysotoxum genome enhances the understanding of orchid evolution.</title>
        <authorList>
            <person name="Zhang Y."/>
            <person name="Zhang G.Q."/>
            <person name="Zhang D."/>
            <person name="Liu X.D."/>
            <person name="Xu X.Y."/>
            <person name="Sun W.H."/>
            <person name="Yu X."/>
            <person name="Zhu X."/>
            <person name="Wang Z.W."/>
            <person name="Zhao X."/>
            <person name="Zhong W.Y."/>
            <person name="Chen H."/>
            <person name="Yin W.L."/>
            <person name="Huang T."/>
            <person name="Niu S.C."/>
            <person name="Liu Z.J."/>
        </authorList>
    </citation>
    <scope>NUCLEOTIDE SEQUENCE [LARGE SCALE GENOMIC DNA]</scope>
    <source>
        <strain evidence="1">Lindl</strain>
    </source>
</reference>
<gene>
    <name evidence="1" type="ORF">IEQ34_011355</name>
</gene>
<dbReference type="PANTHER" id="PTHR14791">
    <property type="entry name" value="BOMB/KIRA PROTEINS"/>
    <property type="match status" value="1"/>
</dbReference>
<evidence type="ECO:0000313" key="2">
    <source>
        <dbReference type="Proteomes" id="UP000775213"/>
    </source>
</evidence>
<keyword evidence="2" id="KW-1185">Reference proteome</keyword>
<organism evidence="1 2">
    <name type="scientific">Dendrobium chrysotoxum</name>
    <name type="common">Orchid</name>
    <dbReference type="NCBI Taxonomy" id="161865"/>
    <lineage>
        <taxon>Eukaryota</taxon>
        <taxon>Viridiplantae</taxon>
        <taxon>Streptophyta</taxon>
        <taxon>Embryophyta</taxon>
        <taxon>Tracheophyta</taxon>
        <taxon>Spermatophyta</taxon>
        <taxon>Magnoliopsida</taxon>
        <taxon>Liliopsida</taxon>
        <taxon>Asparagales</taxon>
        <taxon>Orchidaceae</taxon>
        <taxon>Epidendroideae</taxon>
        <taxon>Malaxideae</taxon>
        <taxon>Dendrobiinae</taxon>
        <taxon>Dendrobium</taxon>
    </lineage>
</organism>
<name>A0AAV7GW35_DENCH</name>
<sequence length="228" mass="26087">MKRTSPARTETNSRKRKYNFVELPVNDPLPSDREQCLNLQSGRMCYLNRRTLTKMWNRPYKEQKLDLELSIMPAISKKSVEKTDEKQVYSDDSSLIAIVCVNCHLLVMLYRSSPFCPNCRHMYSLPTTKPLKASSLSGFFSWTFAPRALRLLPVRTSQEPTQADPSLRLRWFGQDLKPPLSLPSLLPIREPHSSRSSLPLSLLSSHDSDEALPLLRSNQARTDVESPL</sequence>
<dbReference type="PANTHER" id="PTHR14791:SF39">
    <property type="entry name" value="OS12G0233100 PROTEIN"/>
    <property type="match status" value="1"/>
</dbReference>
<dbReference type="AlphaFoldDB" id="A0AAV7GW35"/>
<comment type="caution">
    <text evidence="1">The sequence shown here is derived from an EMBL/GenBank/DDBJ whole genome shotgun (WGS) entry which is preliminary data.</text>
</comment>
<accession>A0AAV7GW35</accession>